<sequence length="246" mass="26142">MVRVNTLFFGLALALPTLAAPAFSKTRNARDATIERIHGVASCPAGWKSFVTRNAVALPDVLGDDVWALIGNFCDPAWQGFDVHSITGNCPSSKTRRTLGAFDLTFTDRLDLHVVPAARSPSSKLAKSKAKSPIFGKGVDGARVQVHAAAVPAPPAPVPAAPAREDGRIWVQSWSTLGMPTFGDLSVKEMYHLLKVQESETGAVVSWDATGCSPDPEDAAFMFEEVHDGALNFVAMVLGEGLSSVL</sequence>
<proteinExistence type="predicted"/>
<organism evidence="2 3">
    <name type="scientific">Saitozyma podzolica</name>
    <dbReference type="NCBI Taxonomy" id="1890683"/>
    <lineage>
        <taxon>Eukaryota</taxon>
        <taxon>Fungi</taxon>
        <taxon>Dikarya</taxon>
        <taxon>Basidiomycota</taxon>
        <taxon>Agaricomycotina</taxon>
        <taxon>Tremellomycetes</taxon>
        <taxon>Tremellales</taxon>
        <taxon>Trimorphomycetaceae</taxon>
        <taxon>Saitozyma</taxon>
    </lineage>
</organism>
<accession>A0A427XRH2</accession>
<dbReference type="AlphaFoldDB" id="A0A427XRH2"/>
<gene>
    <name evidence="2" type="ORF">EHS25_006945</name>
</gene>
<dbReference type="Proteomes" id="UP000279259">
    <property type="component" value="Unassembled WGS sequence"/>
</dbReference>
<feature type="signal peptide" evidence="1">
    <location>
        <begin position="1"/>
        <end position="19"/>
    </location>
</feature>
<protein>
    <submittedName>
        <fullName evidence="2">Uncharacterized protein</fullName>
    </submittedName>
</protein>
<dbReference type="OrthoDB" id="2579385at2759"/>
<evidence type="ECO:0000313" key="2">
    <source>
        <dbReference type="EMBL" id="RSH81413.1"/>
    </source>
</evidence>
<feature type="chain" id="PRO_5019371506" evidence="1">
    <location>
        <begin position="20"/>
        <end position="246"/>
    </location>
</feature>
<name>A0A427XRH2_9TREE</name>
<dbReference type="EMBL" id="RSCD01000031">
    <property type="protein sequence ID" value="RSH81413.1"/>
    <property type="molecule type" value="Genomic_DNA"/>
</dbReference>
<keyword evidence="3" id="KW-1185">Reference proteome</keyword>
<keyword evidence="1" id="KW-0732">Signal</keyword>
<comment type="caution">
    <text evidence="2">The sequence shown here is derived from an EMBL/GenBank/DDBJ whole genome shotgun (WGS) entry which is preliminary data.</text>
</comment>
<reference evidence="2 3" key="1">
    <citation type="submission" date="2018-11" db="EMBL/GenBank/DDBJ databases">
        <title>Genome sequence of Saitozyma podzolica DSM 27192.</title>
        <authorList>
            <person name="Aliyu H."/>
            <person name="Gorte O."/>
            <person name="Ochsenreither K."/>
        </authorList>
    </citation>
    <scope>NUCLEOTIDE SEQUENCE [LARGE SCALE GENOMIC DNA]</scope>
    <source>
        <strain evidence="2 3">DSM 27192</strain>
    </source>
</reference>
<evidence type="ECO:0000256" key="1">
    <source>
        <dbReference type="SAM" id="SignalP"/>
    </source>
</evidence>
<evidence type="ECO:0000313" key="3">
    <source>
        <dbReference type="Proteomes" id="UP000279259"/>
    </source>
</evidence>